<dbReference type="EMBL" id="QFGA01000002">
    <property type="protein sequence ID" value="TEB06079.1"/>
    <property type="molecule type" value="Genomic_DNA"/>
</dbReference>
<organism evidence="1 2">
    <name type="scientific">Pelotomaculum schinkii</name>
    <dbReference type="NCBI Taxonomy" id="78350"/>
    <lineage>
        <taxon>Bacteria</taxon>
        <taxon>Bacillati</taxon>
        <taxon>Bacillota</taxon>
        <taxon>Clostridia</taxon>
        <taxon>Eubacteriales</taxon>
        <taxon>Desulfotomaculaceae</taxon>
        <taxon>Pelotomaculum</taxon>
    </lineage>
</organism>
<gene>
    <name evidence="1" type="ORF">Psch_03121</name>
</gene>
<keyword evidence="2" id="KW-1185">Reference proteome</keyword>
<reference evidence="1 2" key="1">
    <citation type="journal article" date="2018" name="Environ. Microbiol.">
        <title>Novel energy conservation strategies and behaviour of Pelotomaculum schinkii driving syntrophic propionate catabolism.</title>
        <authorList>
            <person name="Hidalgo-Ahumada C.A.P."/>
            <person name="Nobu M.K."/>
            <person name="Narihiro T."/>
            <person name="Tamaki H."/>
            <person name="Liu W.T."/>
            <person name="Kamagata Y."/>
            <person name="Stams A.J.M."/>
            <person name="Imachi H."/>
            <person name="Sousa D.Z."/>
        </authorList>
    </citation>
    <scope>NUCLEOTIDE SEQUENCE [LARGE SCALE GENOMIC DNA]</scope>
    <source>
        <strain evidence="1 2">HH</strain>
    </source>
</reference>
<dbReference type="AlphaFoldDB" id="A0A4Y7RBE6"/>
<name>A0A4Y7RBE6_9FIRM</name>
<protein>
    <submittedName>
        <fullName evidence="1">Uncharacterized protein</fullName>
    </submittedName>
</protein>
<sequence length="55" mass="6123">MHNCRILSIDCERTIAASAQAFQQAAGIYSSEALGIPLLTEPEYRDMRQVRKGVI</sequence>
<dbReference type="Proteomes" id="UP000298324">
    <property type="component" value="Unassembled WGS sequence"/>
</dbReference>
<evidence type="ECO:0000313" key="1">
    <source>
        <dbReference type="EMBL" id="TEB06079.1"/>
    </source>
</evidence>
<comment type="caution">
    <text evidence="1">The sequence shown here is derived from an EMBL/GenBank/DDBJ whole genome shotgun (WGS) entry which is preliminary data.</text>
</comment>
<evidence type="ECO:0000313" key="2">
    <source>
        <dbReference type="Proteomes" id="UP000298324"/>
    </source>
</evidence>
<accession>A0A4Y7RBE6</accession>
<proteinExistence type="predicted"/>